<keyword evidence="3" id="KW-1185">Reference proteome</keyword>
<accession>A0A515DD79</accession>
<feature type="compositionally biased region" description="Low complexity" evidence="1">
    <location>
        <begin position="653"/>
        <end position="668"/>
    </location>
</feature>
<feature type="region of interest" description="Disordered" evidence="1">
    <location>
        <begin position="642"/>
        <end position="668"/>
    </location>
</feature>
<dbReference type="InterPro" id="IPR012434">
    <property type="entry name" value="DUF1631"/>
</dbReference>
<evidence type="ECO:0000313" key="3">
    <source>
        <dbReference type="Proteomes" id="UP000316798"/>
    </source>
</evidence>
<dbReference type="Pfam" id="PF07793">
    <property type="entry name" value="DUF1631"/>
    <property type="match status" value="1"/>
</dbReference>
<evidence type="ECO:0000256" key="1">
    <source>
        <dbReference type="SAM" id="MobiDB-lite"/>
    </source>
</evidence>
<dbReference type="AlphaFoldDB" id="A0A515DD79"/>
<dbReference type="OrthoDB" id="6188167at2"/>
<dbReference type="RefSeq" id="WP_142819837.1">
    <property type="nucleotide sequence ID" value="NZ_CP035503.1"/>
</dbReference>
<dbReference type="KEGG" id="rhf:EUB48_14620"/>
<name>A0A515DD79_9BURK</name>
<proteinExistence type="predicted"/>
<dbReference type="EMBL" id="CP035503">
    <property type="protein sequence ID" value="QDL38388.1"/>
    <property type="molecule type" value="Genomic_DNA"/>
</dbReference>
<dbReference type="Proteomes" id="UP000316798">
    <property type="component" value="Chromosome"/>
</dbReference>
<reference evidence="2 3" key="1">
    <citation type="submission" date="2019-01" db="EMBL/GenBank/DDBJ databases">
        <title>Genomic insights into a novel species Rhodoferax sp.</title>
        <authorList>
            <person name="Jin L."/>
        </authorList>
    </citation>
    <scope>NUCLEOTIDE SEQUENCE [LARGE SCALE GENOMIC DNA]</scope>
    <source>
        <strain evidence="2 3">CHu59-6-5</strain>
    </source>
</reference>
<protein>
    <submittedName>
        <fullName evidence="2">DUF1631 family protein</fullName>
    </submittedName>
</protein>
<gene>
    <name evidence="2" type="ORF">EUB48_14620</name>
</gene>
<sequence length="757" mass="82035">MTTQDAQPAAPYAALFDGCLREAADGGGSLMEMMVGKLRLSLQQQLRTAGAQQRDALAESLRLLARHEARLCAGYPQALQAAFAEEVAGQKVKPMVAALSFDELELMDETQVQESVEVARALQVALLASDSQLTDLNALICAAQGLRTVQAHRNPVRPELYVRTLRNQLAQTDVPALVWLSWMQHMGATLGQELGAVYASLCTSLRAHGVAQAAYSVTQTPDLSRPASVSRDAAGLTLAQLRRLLAGELDTGADQNSFAARFAREFESSGKQPLPPAFAHTVPAAFEALQEMKQVDQVMQRLAQRASDSAPTVPAAAQAAMPVSEQLRQQARGLGQALGLEVVALMVENITRDTRLLAPVQQAVRDLEPALLRLALIDPRFFSHKQHPARRLIEQMTHRSLAYRAADAAGFEAFLQPLRQAVDALSSVSIDSAEPFEFALQSLEAVWDRQEEHEREQRKMAMQVLAQAEQRNEMARGVAREMRERPEAALAPAPVMMFLCGPWAQVVAQARLADPHGAVDPAGCLTVAKNLLWSTQPGFEKKEIARLTGMIAPLLGQLREGLARIEYPAAEADLFFNQLMALHQQALKPAPGAPAPADAKTLAREKLEAMFRDADQARLWLAPSEAQQSGFIEATDSLLSRPRYEPAQPAPGPAGASHDPVAAPAAATPAPGVSLGAWVELQVHGRWTRMQLTWASPRGNLFMFTGVKGSTHSMTRHSLDQLLQDGTLRVFSDQAVVDSALDAVAQTAMRNSVDVTS</sequence>
<evidence type="ECO:0000313" key="2">
    <source>
        <dbReference type="EMBL" id="QDL38388.1"/>
    </source>
</evidence>
<organism evidence="2 3">
    <name type="scientific">Rhodoferax sediminis</name>
    <dbReference type="NCBI Taxonomy" id="2509614"/>
    <lineage>
        <taxon>Bacteria</taxon>
        <taxon>Pseudomonadati</taxon>
        <taxon>Pseudomonadota</taxon>
        <taxon>Betaproteobacteria</taxon>
        <taxon>Burkholderiales</taxon>
        <taxon>Comamonadaceae</taxon>
        <taxon>Rhodoferax</taxon>
    </lineage>
</organism>